<evidence type="ECO:0000256" key="1">
    <source>
        <dbReference type="ARBA" id="ARBA00022553"/>
    </source>
</evidence>
<evidence type="ECO:0000259" key="6">
    <source>
        <dbReference type="PROSITE" id="PS50110"/>
    </source>
</evidence>
<keyword evidence="1 4" id="KW-0597">Phosphoprotein</keyword>
<organism evidence="8 9">
    <name type="scientific">Flavobacterium profundi</name>
    <dbReference type="NCBI Taxonomy" id="1774945"/>
    <lineage>
        <taxon>Bacteria</taxon>
        <taxon>Pseudomonadati</taxon>
        <taxon>Bacteroidota</taxon>
        <taxon>Flavobacteriia</taxon>
        <taxon>Flavobacteriales</taxon>
        <taxon>Flavobacteriaceae</taxon>
        <taxon>Flavobacterium</taxon>
    </lineage>
</organism>
<dbReference type="GO" id="GO:0006355">
    <property type="term" value="P:regulation of DNA-templated transcription"/>
    <property type="evidence" value="ECO:0007669"/>
    <property type="project" value="InterPro"/>
</dbReference>
<keyword evidence="2" id="KW-0902">Two-component regulatory system</keyword>
<dbReference type="InterPro" id="IPR001789">
    <property type="entry name" value="Sig_transdc_resp-reg_receiver"/>
</dbReference>
<evidence type="ECO:0000259" key="7">
    <source>
        <dbReference type="PROSITE" id="PS51755"/>
    </source>
</evidence>
<dbReference type="EMBL" id="WQLW01000004">
    <property type="protein sequence ID" value="MVO09063.1"/>
    <property type="molecule type" value="Genomic_DNA"/>
</dbReference>
<accession>A0A6I4IH99</accession>
<dbReference type="OrthoDB" id="9790442at2"/>
<dbReference type="PANTHER" id="PTHR48111:SF40">
    <property type="entry name" value="PHOSPHATE REGULON TRANSCRIPTIONAL REGULATORY PROTEIN PHOB"/>
    <property type="match status" value="1"/>
</dbReference>
<dbReference type="AlphaFoldDB" id="A0A6I4IH99"/>
<keyword evidence="3 5" id="KW-0238">DNA-binding</keyword>
<dbReference type="InterPro" id="IPR039420">
    <property type="entry name" value="WalR-like"/>
</dbReference>
<dbReference type="RefSeq" id="WP_140997444.1">
    <property type="nucleotide sequence ID" value="NZ_VDCZ01000004.1"/>
</dbReference>
<evidence type="ECO:0000256" key="2">
    <source>
        <dbReference type="ARBA" id="ARBA00023012"/>
    </source>
</evidence>
<dbReference type="CDD" id="cd00383">
    <property type="entry name" value="trans_reg_C"/>
    <property type="match status" value="1"/>
</dbReference>
<dbReference type="Pfam" id="PF00486">
    <property type="entry name" value="Trans_reg_C"/>
    <property type="match status" value="1"/>
</dbReference>
<dbReference type="GO" id="GO:0000156">
    <property type="term" value="F:phosphorelay response regulator activity"/>
    <property type="evidence" value="ECO:0007669"/>
    <property type="project" value="TreeGrafter"/>
</dbReference>
<dbReference type="PROSITE" id="PS51755">
    <property type="entry name" value="OMPR_PHOB"/>
    <property type="match status" value="1"/>
</dbReference>
<dbReference type="GO" id="GO:0032993">
    <property type="term" value="C:protein-DNA complex"/>
    <property type="evidence" value="ECO:0007669"/>
    <property type="project" value="TreeGrafter"/>
</dbReference>
<feature type="DNA-binding region" description="OmpR/PhoB-type" evidence="5">
    <location>
        <begin position="129"/>
        <end position="226"/>
    </location>
</feature>
<dbReference type="InterPro" id="IPR036388">
    <property type="entry name" value="WH-like_DNA-bd_sf"/>
</dbReference>
<evidence type="ECO:0000256" key="4">
    <source>
        <dbReference type="PROSITE-ProRule" id="PRU00169"/>
    </source>
</evidence>
<dbReference type="GO" id="GO:0000976">
    <property type="term" value="F:transcription cis-regulatory region binding"/>
    <property type="evidence" value="ECO:0007669"/>
    <property type="project" value="TreeGrafter"/>
</dbReference>
<keyword evidence="9" id="KW-1185">Reference proteome</keyword>
<dbReference type="PANTHER" id="PTHR48111">
    <property type="entry name" value="REGULATOR OF RPOS"/>
    <property type="match status" value="1"/>
</dbReference>
<dbReference type="SMART" id="SM00862">
    <property type="entry name" value="Trans_reg_C"/>
    <property type="match status" value="1"/>
</dbReference>
<dbReference type="Pfam" id="PF00072">
    <property type="entry name" value="Response_reg"/>
    <property type="match status" value="1"/>
</dbReference>
<dbReference type="GO" id="GO:0005829">
    <property type="term" value="C:cytosol"/>
    <property type="evidence" value="ECO:0007669"/>
    <property type="project" value="TreeGrafter"/>
</dbReference>
<protein>
    <submittedName>
        <fullName evidence="8">Response regulator</fullName>
    </submittedName>
</protein>
<reference evidence="9" key="1">
    <citation type="submission" date="2019-05" db="EMBL/GenBank/DDBJ databases">
        <title>Flavobacterium profundi sp. nov., isolated from a deep-sea seamount.</title>
        <authorList>
            <person name="Zhang D.-C."/>
        </authorList>
    </citation>
    <scope>NUCLEOTIDE SEQUENCE [LARGE SCALE GENOMIC DNA]</scope>
    <source>
        <strain evidence="9">TP390</strain>
    </source>
</reference>
<feature type="domain" description="OmpR/PhoB-type" evidence="7">
    <location>
        <begin position="129"/>
        <end position="226"/>
    </location>
</feature>
<gene>
    <name evidence="8" type="ORF">GOQ30_07770</name>
</gene>
<sequence>MEPKLKILLAEDESSLGLIIKESLENRDFEVTLCENGESALEAFYKKSFDAIVLDIMMPKIDGFSVATEIRKVDKVIPILFLTSKSQTQDVVTGFKIGCNDYIRKPFSLEELIVRIIALSERKLHIDKKTNFQIGKYHFNPDTQLLSHPKETFSLTNREALLLELLLKNKGEIIARETILNMVWENDDFFSGRSMDVFITRLRKKLNLDPTVQIINSRGRGYKLIG</sequence>
<dbReference type="PROSITE" id="PS50110">
    <property type="entry name" value="RESPONSE_REGULATORY"/>
    <property type="match status" value="1"/>
</dbReference>
<dbReference type="Gene3D" id="3.40.50.2300">
    <property type="match status" value="1"/>
</dbReference>
<dbReference type="SMART" id="SM00448">
    <property type="entry name" value="REC"/>
    <property type="match status" value="1"/>
</dbReference>
<evidence type="ECO:0000313" key="9">
    <source>
        <dbReference type="Proteomes" id="UP000431264"/>
    </source>
</evidence>
<dbReference type="InterPro" id="IPR011006">
    <property type="entry name" value="CheY-like_superfamily"/>
</dbReference>
<evidence type="ECO:0000256" key="5">
    <source>
        <dbReference type="PROSITE-ProRule" id="PRU01091"/>
    </source>
</evidence>
<dbReference type="SUPFAM" id="SSF52172">
    <property type="entry name" value="CheY-like"/>
    <property type="match status" value="1"/>
</dbReference>
<name>A0A6I4IH99_9FLAO</name>
<dbReference type="Gene3D" id="1.10.10.10">
    <property type="entry name" value="Winged helix-like DNA-binding domain superfamily/Winged helix DNA-binding domain"/>
    <property type="match status" value="1"/>
</dbReference>
<evidence type="ECO:0000256" key="3">
    <source>
        <dbReference type="ARBA" id="ARBA00023125"/>
    </source>
</evidence>
<dbReference type="Proteomes" id="UP000431264">
    <property type="component" value="Unassembled WGS sequence"/>
</dbReference>
<evidence type="ECO:0000313" key="8">
    <source>
        <dbReference type="EMBL" id="MVO09063.1"/>
    </source>
</evidence>
<feature type="modified residue" description="4-aspartylphosphate" evidence="4">
    <location>
        <position position="55"/>
    </location>
</feature>
<feature type="domain" description="Response regulatory" evidence="6">
    <location>
        <begin position="6"/>
        <end position="120"/>
    </location>
</feature>
<dbReference type="InterPro" id="IPR001867">
    <property type="entry name" value="OmpR/PhoB-type_DNA-bd"/>
</dbReference>
<proteinExistence type="predicted"/>
<comment type="caution">
    <text evidence="8">The sequence shown here is derived from an EMBL/GenBank/DDBJ whole genome shotgun (WGS) entry which is preliminary data.</text>
</comment>